<accession>A0ABV0RJS5</accession>
<evidence type="ECO:0000313" key="2">
    <source>
        <dbReference type="Proteomes" id="UP001434883"/>
    </source>
</evidence>
<feature type="non-terminal residue" evidence="1">
    <location>
        <position position="1"/>
    </location>
</feature>
<proteinExistence type="predicted"/>
<dbReference type="EMBL" id="JAHRIN010050499">
    <property type="protein sequence ID" value="MEQ2208419.1"/>
    <property type="molecule type" value="Genomic_DNA"/>
</dbReference>
<evidence type="ECO:0000313" key="1">
    <source>
        <dbReference type="EMBL" id="MEQ2208419.1"/>
    </source>
</evidence>
<sequence>YQQAVQQSLQLQHQQALLQQQQMMMQPMYQQQVAQAQYAAMVSSAKAKIHGLRPV</sequence>
<reference evidence="1 2" key="1">
    <citation type="submission" date="2021-06" db="EMBL/GenBank/DDBJ databases">
        <authorList>
            <person name="Palmer J.M."/>
        </authorList>
    </citation>
    <scope>NUCLEOTIDE SEQUENCE [LARGE SCALE GENOMIC DNA]</scope>
    <source>
        <strain evidence="1 2">XC_2019</strain>
        <tissue evidence="1">Muscle</tissue>
    </source>
</reference>
<protein>
    <submittedName>
        <fullName evidence="1">Uncharacterized protein</fullName>
    </submittedName>
</protein>
<gene>
    <name evidence="1" type="ORF">XENOCAPTIV_029576</name>
</gene>
<comment type="caution">
    <text evidence="1">The sequence shown here is derived from an EMBL/GenBank/DDBJ whole genome shotgun (WGS) entry which is preliminary data.</text>
</comment>
<organism evidence="1 2">
    <name type="scientific">Xenoophorus captivus</name>
    <dbReference type="NCBI Taxonomy" id="1517983"/>
    <lineage>
        <taxon>Eukaryota</taxon>
        <taxon>Metazoa</taxon>
        <taxon>Chordata</taxon>
        <taxon>Craniata</taxon>
        <taxon>Vertebrata</taxon>
        <taxon>Euteleostomi</taxon>
        <taxon>Actinopterygii</taxon>
        <taxon>Neopterygii</taxon>
        <taxon>Teleostei</taxon>
        <taxon>Neoteleostei</taxon>
        <taxon>Acanthomorphata</taxon>
        <taxon>Ovalentaria</taxon>
        <taxon>Atherinomorphae</taxon>
        <taxon>Cyprinodontiformes</taxon>
        <taxon>Goodeidae</taxon>
        <taxon>Xenoophorus</taxon>
    </lineage>
</organism>
<keyword evidence="2" id="KW-1185">Reference proteome</keyword>
<dbReference type="Proteomes" id="UP001434883">
    <property type="component" value="Unassembled WGS sequence"/>
</dbReference>
<name>A0ABV0RJS5_9TELE</name>